<dbReference type="GeneID" id="106662781"/>
<comment type="similarity">
    <text evidence="1">Belongs to the CFAP298 family.</text>
</comment>
<dbReference type="Proteomes" id="UP000494040">
    <property type="component" value="Unassembled WGS sequence"/>
</dbReference>
<evidence type="ECO:0008006" key="4">
    <source>
        <dbReference type="Google" id="ProtNLM"/>
    </source>
</evidence>
<proteinExistence type="inferred from homology"/>
<dbReference type="OrthoDB" id="8190202at2759"/>
<keyword evidence="3" id="KW-1185">Reference proteome</keyword>
<dbReference type="PANTHER" id="PTHR13238">
    <property type="entry name" value="PROTEIN C21ORF59"/>
    <property type="match status" value="1"/>
</dbReference>
<dbReference type="PANTHER" id="PTHR13238:SF0">
    <property type="entry name" value="CILIA- AND FLAGELLA-ASSOCIATED PROTEIN 298"/>
    <property type="match status" value="1"/>
</dbReference>
<dbReference type="Pfam" id="PF11069">
    <property type="entry name" value="CFAP298"/>
    <property type="match status" value="1"/>
</dbReference>
<evidence type="ECO:0000313" key="2">
    <source>
        <dbReference type="EnsemblMetazoa" id="XP_014242589.1"/>
    </source>
</evidence>
<organism evidence="2 3">
    <name type="scientific">Cimex lectularius</name>
    <name type="common">Bed bug</name>
    <name type="synonym">Acanthia lectularia</name>
    <dbReference type="NCBI Taxonomy" id="79782"/>
    <lineage>
        <taxon>Eukaryota</taxon>
        <taxon>Metazoa</taxon>
        <taxon>Ecdysozoa</taxon>
        <taxon>Arthropoda</taxon>
        <taxon>Hexapoda</taxon>
        <taxon>Insecta</taxon>
        <taxon>Pterygota</taxon>
        <taxon>Neoptera</taxon>
        <taxon>Paraneoptera</taxon>
        <taxon>Hemiptera</taxon>
        <taxon>Heteroptera</taxon>
        <taxon>Panheteroptera</taxon>
        <taxon>Cimicomorpha</taxon>
        <taxon>Cimicidae</taxon>
        <taxon>Cimex</taxon>
    </lineage>
</organism>
<evidence type="ECO:0000313" key="3">
    <source>
        <dbReference type="Proteomes" id="UP000494040"/>
    </source>
</evidence>
<dbReference type="InterPro" id="IPR021298">
    <property type="entry name" value="CFAP298"/>
</dbReference>
<reference evidence="2" key="1">
    <citation type="submission" date="2022-01" db="UniProtKB">
        <authorList>
            <consortium name="EnsemblMetazoa"/>
        </authorList>
    </citation>
    <scope>IDENTIFICATION</scope>
</reference>
<dbReference type="OMA" id="YRKQEEW"/>
<evidence type="ECO:0000256" key="1">
    <source>
        <dbReference type="ARBA" id="ARBA00009619"/>
    </source>
</evidence>
<sequence>MVVMHVKVGDESQFLFNTSVSCKTSDIINDVAIIYNGRLKVSRICSEMEEMAKHGTTYPPEILGLTEEQVEELKLKDEWGEKCVPHGGWELNKDPIGRRNGKQPNEKGQEILRKTIEEAKAVVSKKKVQANVCMTQKDVQEALDMLKGATMIVYPMGLPPHEPIRQELENTEDLSGTQASREVIDIALAQLWFSGKEILRGKELKDYVGANEKTKITVKLTAAGRGPPGREPVFSEEEKKKMMLDAYRRQEELKKLEQDDDDEYYNAPWADSSSLKRSFQRIPDISWKPH</sequence>
<accession>A0A8I6RCF0</accession>
<dbReference type="PROSITE" id="PS51257">
    <property type="entry name" value="PROKAR_LIPOPROTEIN"/>
    <property type="match status" value="1"/>
</dbReference>
<name>A0A8I6RCF0_CIMLE</name>
<protein>
    <recommendedName>
        <fullName evidence="4">Cilia- and flagella-associated protein 298</fullName>
    </recommendedName>
</protein>
<dbReference type="AlphaFoldDB" id="A0A8I6RCF0"/>
<dbReference type="RefSeq" id="XP_014242589.1">
    <property type="nucleotide sequence ID" value="XM_014387103.2"/>
</dbReference>
<dbReference type="EnsemblMetazoa" id="XM_014387103.2">
    <property type="protein sequence ID" value="XP_014242589.1"/>
    <property type="gene ID" value="LOC106662781"/>
</dbReference>
<dbReference type="GO" id="GO:0003352">
    <property type="term" value="P:regulation of cilium movement"/>
    <property type="evidence" value="ECO:0007669"/>
    <property type="project" value="InterPro"/>
</dbReference>